<reference evidence="1 2" key="1">
    <citation type="journal article" date="2023" name="ACS Omega">
        <title>Identification of the Neoaspergillic Acid Biosynthesis Gene Cluster by Establishing an In Vitro CRISPR-Ribonucleoprotein Genetic System in Aspergillus melleus.</title>
        <authorList>
            <person name="Yuan B."/>
            <person name="Grau M.F."/>
            <person name="Murata R.M."/>
            <person name="Torok T."/>
            <person name="Venkateswaran K."/>
            <person name="Stajich J.E."/>
            <person name="Wang C.C.C."/>
        </authorList>
    </citation>
    <scope>NUCLEOTIDE SEQUENCE [LARGE SCALE GENOMIC DNA]</scope>
    <source>
        <strain evidence="1 2">IMV 1140</strain>
    </source>
</reference>
<dbReference type="EMBL" id="JAOPJF010000046">
    <property type="protein sequence ID" value="KAK1142864.1"/>
    <property type="molecule type" value="Genomic_DNA"/>
</dbReference>
<comment type="caution">
    <text evidence="1">The sequence shown here is derived from an EMBL/GenBank/DDBJ whole genome shotgun (WGS) entry which is preliminary data.</text>
</comment>
<proteinExistence type="predicted"/>
<evidence type="ECO:0000313" key="2">
    <source>
        <dbReference type="Proteomes" id="UP001177260"/>
    </source>
</evidence>
<organism evidence="1 2">
    <name type="scientific">Aspergillus melleus</name>
    <dbReference type="NCBI Taxonomy" id="138277"/>
    <lineage>
        <taxon>Eukaryota</taxon>
        <taxon>Fungi</taxon>
        <taxon>Dikarya</taxon>
        <taxon>Ascomycota</taxon>
        <taxon>Pezizomycotina</taxon>
        <taxon>Eurotiomycetes</taxon>
        <taxon>Eurotiomycetidae</taxon>
        <taxon>Eurotiales</taxon>
        <taxon>Aspergillaceae</taxon>
        <taxon>Aspergillus</taxon>
        <taxon>Aspergillus subgen. Circumdati</taxon>
    </lineage>
</organism>
<accession>A0ACC3AYB8</accession>
<gene>
    <name evidence="1" type="ORF">N8T08_007298</name>
</gene>
<dbReference type="Proteomes" id="UP001177260">
    <property type="component" value="Unassembled WGS sequence"/>
</dbReference>
<protein>
    <submittedName>
        <fullName evidence="1">Uncharacterized protein</fullName>
    </submittedName>
</protein>
<keyword evidence="2" id="KW-1185">Reference proteome</keyword>
<name>A0ACC3AYB8_9EURO</name>
<evidence type="ECO:0000313" key="1">
    <source>
        <dbReference type="EMBL" id="KAK1142864.1"/>
    </source>
</evidence>
<sequence length="267" mass="29298">MDAVHRNHIRSDDYESTDSSSFSNTSRDRIIIGVVVGGVAAIAITAGILFALFKKRKWDRIRRYEEQVLAAHAADGTSGHGYKAYGFVPGDLELGDTRASSSLSWTYGGAPQSLEQEESSQHDSQNQNQSQRQSERQRQGHKERRESHDSSPPPAYQPLPVYDPSRYSGIGISRLPAAVKPSWMMGSRGSMAMSGPGSGSRSDQHRHSTTYIGGLDQSLDQRAGSSLSRSSPEGSRPFESEEENLTGQRGRGPRRPKPVLSRLITNL</sequence>